<feature type="non-terminal residue" evidence="1">
    <location>
        <position position="1"/>
    </location>
</feature>
<dbReference type="Gene3D" id="3.40.50.300">
    <property type="entry name" value="P-loop containing nucleotide triphosphate hydrolases"/>
    <property type="match status" value="1"/>
</dbReference>
<sequence length="46" mass="5291">LKFDVDAFAKTIRGINQKVKIFPISCTTGEGIDKWVSWLFDQMKKS</sequence>
<dbReference type="InterPro" id="IPR027417">
    <property type="entry name" value="P-loop_NTPase"/>
</dbReference>
<gene>
    <name evidence="1" type="ORF">S12H4_52569</name>
</gene>
<reference evidence="1" key="1">
    <citation type="journal article" date="2014" name="Front. Microbiol.">
        <title>High frequency of phylogenetically diverse reductive dehalogenase-homologous genes in deep subseafloor sedimentary metagenomes.</title>
        <authorList>
            <person name="Kawai M."/>
            <person name="Futagami T."/>
            <person name="Toyoda A."/>
            <person name="Takaki Y."/>
            <person name="Nishi S."/>
            <person name="Hori S."/>
            <person name="Arai W."/>
            <person name="Tsubouchi T."/>
            <person name="Morono Y."/>
            <person name="Uchiyama I."/>
            <person name="Ito T."/>
            <person name="Fujiyama A."/>
            <person name="Inagaki F."/>
            <person name="Takami H."/>
        </authorList>
    </citation>
    <scope>NUCLEOTIDE SEQUENCE</scope>
    <source>
        <strain evidence="1">Expedition CK06-06</strain>
    </source>
</reference>
<evidence type="ECO:0008006" key="2">
    <source>
        <dbReference type="Google" id="ProtNLM"/>
    </source>
</evidence>
<proteinExistence type="predicted"/>
<dbReference type="AlphaFoldDB" id="X1TUX0"/>
<name>X1TUX0_9ZZZZ</name>
<organism evidence="1">
    <name type="scientific">marine sediment metagenome</name>
    <dbReference type="NCBI Taxonomy" id="412755"/>
    <lineage>
        <taxon>unclassified sequences</taxon>
        <taxon>metagenomes</taxon>
        <taxon>ecological metagenomes</taxon>
    </lineage>
</organism>
<protein>
    <recommendedName>
        <fullName evidence="2">Hydrogenase accessory protein HypB</fullName>
    </recommendedName>
</protein>
<comment type="caution">
    <text evidence="1">The sequence shown here is derived from an EMBL/GenBank/DDBJ whole genome shotgun (WGS) entry which is preliminary data.</text>
</comment>
<dbReference type="EMBL" id="BARW01033369">
    <property type="protein sequence ID" value="GAJ09019.1"/>
    <property type="molecule type" value="Genomic_DNA"/>
</dbReference>
<evidence type="ECO:0000313" key="1">
    <source>
        <dbReference type="EMBL" id="GAJ09019.1"/>
    </source>
</evidence>
<accession>X1TUX0</accession>